<dbReference type="InterPro" id="IPR036388">
    <property type="entry name" value="WH-like_DNA-bd_sf"/>
</dbReference>
<dbReference type="PROSITE" id="PS50944">
    <property type="entry name" value="HTH_DTXR"/>
    <property type="match status" value="1"/>
</dbReference>
<dbReference type="Pfam" id="PF01325">
    <property type="entry name" value="Fe_dep_repress"/>
    <property type="match status" value="1"/>
</dbReference>
<reference evidence="2 3" key="1">
    <citation type="journal article" date="2014" name="PLoS Genet.">
        <title>Phylogenetically driven sequencing of extremely halophilic archaea reveals strategies for static and dynamic osmo-response.</title>
        <authorList>
            <person name="Becker E.A."/>
            <person name="Seitzer P.M."/>
            <person name="Tritt A."/>
            <person name="Larsen D."/>
            <person name="Krusor M."/>
            <person name="Yao A.I."/>
            <person name="Wu D."/>
            <person name="Madern D."/>
            <person name="Eisen J.A."/>
            <person name="Darling A.E."/>
            <person name="Facciotti M.T."/>
        </authorList>
    </citation>
    <scope>NUCLEOTIDE SEQUENCE [LARGE SCALE GENOMIC DNA]</scope>
    <source>
        <strain evidence="2 3">DSM 10284</strain>
    </source>
</reference>
<evidence type="ECO:0000313" key="3">
    <source>
        <dbReference type="Proteomes" id="UP000011509"/>
    </source>
</evidence>
<dbReference type="PATRIC" id="fig|1227466.3.peg.1186"/>
<evidence type="ECO:0000259" key="1">
    <source>
        <dbReference type="PROSITE" id="PS50944"/>
    </source>
</evidence>
<accession>M0EPU1</accession>
<feature type="domain" description="HTH dtxR-type" evidence="1">
    <location>
        <begin position="1"/>
        <end position="63"/>
    </location>
</feature>
<dbReference type="InterPro" id="IPR036390">
    <property type="entry name" value="WH_DNA-bd_sf"/>
</dbReference>
<dbReference type="Proteomes" id="UP000011509">
    <property type="component" value="Unassembled WGS sequence"/>
</dbReference>
<dbReference type="GO" id="GO:0003677">
    <property type="term" value="F:DNA binding"/>
    <property type="evidence" value="ECO:0007669"/>
    <property type="project" value="InterPro"/>
</dbReference>
<organism evidence="2 3">
    <name type="scientific">Halorubrum coriense DSM 10284</name>
    <dbReference type="NCBI Taxonomy" id="1227466"/>
    <lineage>
        <taxon>Archaea</taxon>
        <taxon>Methanobacteriati</taxon>
        <taxon>Methanobacteriota</taxon>
        <taxon>Stenosarchaea group</taxon>
        <taxon>Halobacteria</taxon>
        <taxon>Halobacteriales</taxon>
        <taxon>Haloferacaceae</taxon>
        <taxon>Halorubrum</taxon>
    </lineage>
</organism>
<dbReference type="EMBL" id="AOJL01000026">
    <property type="protein sequence ID" value="ELZ48917.1"/>
    <property type="molecule type" value="Genomic_DNA"/>
</dbReference>
<sequence>MPTDAVEDYLKAIYRIESRGGTPVASSQIAEALGRTPGTVANMVETLTDGLPSREEYEGVEFTRAAESTAAGGQEAGDA</sequence>
<proteinExistence type="predicted"/>
<dbReference type="Gene3D" id="1.10.10.10">
    <property type="entry name" value="Winged helix-like DNA-binding domain superfamily/Winged helix DNA-binding domain"/>
    <property type="match status" value="1"/>
</dbReference>
<dbReference type="OrthoDB" id="24735at2157"/>
<dbReference type="SUPFAM" id="SSF46785">
    <property type="entry name" value="Winged helix' DNA-binding domain"/>
    <property type="match status" value="1"/>
</dbReference>
<evidence type="ECO:0000313" key="2">
    <source>
        <dbReference type="EMBL" id="ELZ48917.1"/>
    </source>
</evidence>
<protein>
    <submittedName>
        <fullName evidence="2">Transcription regulator SirR</fullName>
    </submittedName>
</protein>
<keyword evidence="3" id="KW-1185">Reference proteome</keyword>
<dbReference type="InterPro" id="IPR022687">
    <property type="entry name" value="HTH_DTXR"/>
</dbReference>
<dbReference type="AlphaFoldDB" id="M0EPU1"/>
<comment type="caution">
    <text evidence="2">The sequence shown here is derived from an EMBL/GenBank/DDBJ whole genome shotgun (WGS) entry which is preliminary data.</text>
</comment>
<dbReference type="RefSeq" id="WP_006112683.1">
    <property type="nucleotide sequence ID" value="NZ_AOJL01000026.1"/>
</dbReference>
<dbReference type="STRING" id="1227466.C464_05885"/>
<gene>
    <name evidence="2" type="ORF">C464_05885</name>
</gene>
<name>M0EPU1_9EURY</name>